<keyword evidence="1" id="KW-1133">Transmembrane helix</keyword>
<organism evidence="2 3">
    <name type="scientific">Deinococcus carri</name>
    <dbReference type="NCBI Taxonomy" id="1211323"/>
    <lineage>
        <taxon>Bacteria</taxon>
        <taxon>Thermotogati</taxon>
        <taxon>Deinococcota</taxon>
        <taxon>Deinococci</taxon>
        <taxon>Deinococcales</taxon>
        <taxon>Deinococcaceae</taxon>
        <taxon>Deinococcus</taxon>
    </lineage>
</organism>
<feature type="transmembrane region" description="Helical" evidence="1">
    <location>
        <begin position="124"/>
        <end position="144"/>
    </location>
</feature>
<evidence type="ECO:0000256" key="1">
    <source>
        <dbReference type="SAM" id="Phobius"/>
    </source>
</evidence>
<evidence type="ECO:0000313" key="2">
    <source>
        <dbReference type="EMBL" id="GAA5512352.1"/>
    </source>
</evidence>
<protein>
    <submittedName>
        <fullName evidence="2">Uncharacterized protein</fullName>
    </submittedName>
</protein>
<feature type="transmembrane region" description="Helical" evidence="1">
    <location>
        <begin position="42"/>
        <end position="64"/>
    </location>
</feature>
<accession>A0ABP9W4Q9</accession>
<gene>
    <name evidence="2" type="ORF">Dcar01_01066</name>
</gene>
<keyword evidence="1" id="KW-0472">Membrane</keyword>
<dbReference type="RefSeq" id="WP_345462070.1">
    <property type="nucleotide sequence ID" value="NZ_BAABRP010000002.1"/>
</dbReference>
<keyword evidence="3" id="KW-1185">Reference proteome</keyword>
<sequence>MTHRAYAFTDPRIPLAAGLSMLAAVLHGGVTGAHFTEWFGYGLFFLVATATQFVWGGFLLLRSFETKAAQSDPFPRVGSSRLEVPYYGAGVVGNLLIAGMYVVTRTVGIPFFGPEAGEIEGWDAFGLTTTGLELLLVALLLVMLRYRRFMQGEGALR</sequence>
<proteinExistence type="predicted"/>
<evidence type="ECO:0000313" key="3">
    <source>
        <dbReference type="Proteomes" id="UP001401887"/>
    </source>
</evidence>
<keyword evidence="1" id="KW-0812">Transmembrane</keyword>
<dbReference type="Proteomes" id="UP001401887">
    <property type="component" value="Unassembled WGS sequence"/>
</dbReference>
<dbReference type="EMBL" id="BAABRP010000002">
    <property type="protein sequence ID" value="GAA5512352.1"/>
    <property type="molecule type" value="Genomic_DNA"/>
</dbReference>
<feature type="transmembrane region" description="Helical" evidence="1">
    <location>
        <begin position="84"/>
        <end position="104"/>
    </location>
</feature>
<reference evidence="2 3" key="1">
    <citation type="submission" date="2024-02" db="EMBL/GenBank/DDBJ databases">
        <title>Deinococcus carri NBRC 110142.</title>
        <authorList>
            <person name="Ichikawa N."/>
            <person name="Katano-Makiyama Y."/>
            <person name="Hidaka K."/>
        </authorList>
    </citation>
    <scope>NUCLEOTIDE SEQUENCE [LARGE SCALE GENOMIC DNA]</scope>
    <source>
        <strain evidence="2 3">NBRC 110142</strain>
    </source>
</reference>
<name>A0ABP9W4Q9_9DEIO</name>
<comment type="caution">
    <text evidence="2">The sequence shown here is derived from an EMBL/GenBank/DDBJ whole genome shotgun (WGS) entry which is preliminary data.</text>
</comment>